<evidence type="ECO:0000256" key="2">
    <source>
        <dbReference type="ARBA" id="ARBA00022797"/>
    </source>
</evidence>
<dbReference type="AlphaFoldDB" id="A0A7W7F7N5"/>
<dbReference type="Pfam" id="PF06441">
    <property type="entry name" value="EHN"/>
    <property type="match status" value="1"/>
</dbReference>
<dbReference type="PANTHER" id="PTHR21661:SF35">
    <property type="entry name" value="EPOXIDE HYDROLASE"/>
    <property type="match status" value="1"/>
</dbReference>
<keyword evidence="3 6" id="KW-0378">Hydrolase</keyword>
<dbReference type="EC" id="3.3.2.9" evidence="6"/>
<dbReference type="PANTHER" id="PTHR21661">
    <property type="entry name" value="EPOXIDE HYDROLASE 1-RELATED"/>
    <property type="match status" value="1"/>
</dbReference>
<proteinExistence type="inferred from homology"/>
<accession>A0A7W7F7N5</accession>
<dbReference type="GO" id="GO:0097176">
    <property type="term" value="P:epoxide metabolic process"/>
    <property type="evidence" value="ECO:0007669"/>
    <property type="project" value="TreeGrafter"/>
</dbReference>
<dbReference type="InterPro" id="IPR016292">
    <property type="entry name" value="Epoxide_hydrolase"/>
</dbReference>
<evidence type="ECO:0000256" key="4">
    <source>
        <dbReference type="PIRSR" id="PIRSR001112-1"/>
    </source>
</evidence>
<dbReference type="InterPro" id="IPR000639">
    <property type="entry name" value="Epox_hydrolase-like"/>
</dbReference>
<evidence type="ECO:0000256" key="3">
    <source>
        <dbReference type="ARBA" id="ARBA00022801"/>
    </source>
</evidence>
<evidence type="ECO:0000313" key="7">
    <source>
        <dbReference type="Proteomes" id="UP000566324"/>
    </source>
</evidence>
<keyword evidence="2" id="KW-0058">Aromatic hydrocarbons catabolism</keyword>
<organism evidence="6 7">
    <name type="scientific">Sphingosinicella soli</name>
    <dbReference type="NCBI Taxonomy" id="333708"/>
    <lineage>
        <taxon>Bacteria</taxon>
        <taxon>Pseudomonadati</taxon>
        <taxon>Pseudomonadota</taxon>
        <taxon>Alphaproteobacteria</taxon>
        <taxon>Sphingomonadales</taxon>
        <taxon>Sphingosinicellaceae</taxon>
        <taxon>Sphingosinicella</taxon>
    </lineage>
</organism>
<dbReference type="InterPro" id="IPR010497">
    <property type="entry name" value="Epoxide_hydro_N"/>
</dbReference>
<feature type="active site" description="Proton acceptor" evidence="4">
    <location>
        <position position="369"/>
    </location>
</feature>
<evidence type="ECO:0000313" key="6">
    <source>
        <dbReference type="EMBL" id="MBB4633860.1"/>
    </source>
</evidence>
<feature type="active site" description="Proton donor" evidence="4">
    <location>
        <position position="313"/>
    </location>
</feature>
<reference evidence="6 7" key="1">
    <citation type="submission" date="2020-08" db="EMBL/GenBank/DDBJ databases">
        <title>Genomic Encyclopedia of Type Strains, Phase IV (KMG-IV): sequencing the most valuable type-strain genomes for metagenomic binning, comparative biology and taxonomic classification.</title>
        <authorList>
            <person name="Goeker M."/>
        </authorList>
    </citation>
    <scope>NUCLEOTIDE SEQUENCE [LARGE SCALE GENOMIC DNA]</scope>
    <source>
        <strain evidence="6 7">DSM 17328</strain>
    </source>
</reference>
<feature type="domain" description="Epoxide hydrolase N-terminal" evidence="5">
    <location>
        <begin position="3"/>
        <end position="106"/>
    </location>
</feature>
<sequence length="392" mass="44378">MIENIRFEAPKDRLADLHERLARTRTPHDYANDDWSYGVNGADLAALVSFWRDDYDWESQLRDINSFSHYRTVIDDVPIHFIREPGKGPAPMPIILSHGWPWSFWDWHQVIRPLADPAAFGGNPEDAFEVIVPSMPGFGLSTPLSKTGINFWTTADIWHHLMSKTLGFERYAAGGGDWGALTTTQLGHKYAGHLYGIHLSTVAPLSLFNHERPWDITAGTLAPTDLRPDERKAFLAWQERIAAHVCVQILDPQTLAYALHDSPVGLLAWLVERRRSWGDCRDGLESAFDRTFLITSAMIYWLTDSFVTSARFYAEAARNPWQPSHDLSPMVQAPTGISHFLHDGTTGLGAASLPMFNLTFERRHERGGHFAPAEVPDTIIEDIRAMFRPLRR</sequence>
<dbReference type="PRINTS" id="PR00412">
    <property type="entry name" value="EPOXHYDRLASE"/>
</dbReference>
<dbReference type="Proteomes" id="UP000566324">
    <property type="component" value="Unassembled WGS sequence"/>
</dbReference>
<keyword evidence="7" id="KW-1185">Reference proteome</keyword>
<dbReference type="EMBL" id="JACHNZ010000063">
    <property type="protein sequence ID" value="MBB4633860.1"/>
    <property type="molecule type" value="Genomic_DNA"/>
</dbReference>
<dbReference type="InterPro" id="IPR029058">
    <property type="entry name" value="AB_hydrolase_fold"/>
</dbReference>
<comment type="similarity">
    <text evidence="1">Belongs to the peptidase S33 family.</text>
</comment>
<feature type="active site" description="Nucleophile" evidence="4">
    <location>
        <position position="177"/>
    </location>
</feature>
<dbReference type="GO" id="GO:0033961">
    <property type="term" value="F:cis-stilbene-oxide hydrolase activity"/>
    <property type="evidence" value="ECO:0007669"/>
    <property type="project" value="UniProtKB-EC"/>
</dbReference>
<dbReference type="RefSeq" id="WP_184071841.1">
    <property type="nucleotide sequence ID" value="NZ_JACHNZ010000063.1"/>
</dbReference>
<protein>
    <submittedName>
        <fullName evidence="6">Microsomal epoxide hydrolase</fullName>
        <ecNumber evidence="6">3.3.2.9</ecNumber>
    </submittedName>
</protein>
<dbReference type="Gene3D" id="3.40.50.1820">
    <property type="entry name" value="alpha/beta hydrolase"/>
    <property type="match status" value="1"/>
</dbReference>
<dbReference type="SUPFAM" id="SSF53474">
    <property type="entry name" value="alpha/beta-Hydrolases"/>
    <property type="match status" value="1"/>
</dbReference>
<evidence type="ECO:0000256" key="1">
    <source>
        <dbReference type="ARBA" id="ARBA00010088"/>
    </source>
</evidence>
<comment type="caution">
    <text evidence="6">The sequence shown here is derived from an EMBL/GenBank/DDBJ whole genome shotgun (WGS) entry which is preliminary data.</text>
</comment>
<name>A0A7W7F7N5_9SPHN</name>
<evidence type="ECO:0000259" key="5">
    <source>
        <dbReference type="Pfam" id="PF06441"/>
    </source>
</evidence>
<dbReference type="PIRSF" id="PIRSF001112">
    <property type="entry name" value="Epoxide_hydrolase"/>
    <property type="match status" value="1"/>
</dbReference>
<gene>
    <name evidence="6" type="ORF">GGQ98_003516</name>
</gene>